<protein>
    <submittedName>
        <fullName evidence="6">TetR/AcrR family transcriptional regulator</fullName>
    </submittedName>
</protein>
<keyword evidence="3" id="KW-0804">Transcription</keyword>
<gene>
    <name evidence="6" type="ORF">FNH13_06285</name>
</gene>
<evidence type="ECO:0000313" key="6">
    <source>
        <dbReference type="EMBL" id="QDO88001.1"/>
    </source>
</evidence>
<dbReference type="PRINTS" id="PR00455">
    <property type="entry name" value="HTHTETR"/>
</dbReference>
<evidence type="ECO:0000256" key="2">
    <source>
        <dbReference type="ARBA" id="ARBA00023125"/>
    </source>
</evidence>
<name>A0A516G8Z2_9MICO</name>
<reference evidence="6 7" key="1">
    <citation type="submission" date="2019-07" db="EMBL/GenBank/DDBJ databases">
        <title>complete genome sequencing of Ornithinimicrobium sp. H23M54.</title>
        <authorList>
            <person name="Bae J.-W."/>
            <person name="Lee S.-Y."/>
        </authorList>
    </citation>
    <scope>NUCLEOTIDE SEQUENCE [LARGE SCALE GENOMIC DNA]</scope>
    <source>
        <strain evidence="6 7">H23M54</strain>
    </source>
</reference>
<dbReference type="InterPro" id="IPR036271">
    <property type="entry name" value="Tet_transcr_reg_TetR-rel_C_sf"/>
</dbReference>
<accession>A0A516G8Z2</accession>
<dbReference type="Gene3D" id="1.10.357.10">
    <property type="entry name" value="Tetracycline Repressor, domain 2"/>
    <property type="match status" value="1"/>
</dbReference>
<dbReference type="Pfam" id="PF00440">
    <property type="entry name" value="TetR_N"/>
    <property type="match status" value="1"/>
</dbReference>
<sequence length="207" mass="23658">MSAKPTTPKGLRTRQSIVEAGRTVFDRDGFVNARMGDIAEQAGLSMGGLYRYFANKDDVFEAVIADVHEDLFRASVSRDHDFVTEPFEALLQANRGYLQVYYDYRDVMRAFMEAAHVDRRFRDFWWSMRTRHIDRFLRVLEKSGTTGAGASAAESRLVAESLACMVEQSAYVWFAQDELHGAGVDVDEAAHVVTRIWHRSFFQNMEP</sequence>
<evidence type="ECO:0000259" key="5">
    <source>
        <dbReference type="PROSITE" id="PS50977"/>
    </source>
</evidence>
<evidence type="ECO:0000256" key="4">
    <source>
        <dbReference type="PROSITE-ProRule" id="PRU00335"/>
    </source>
</evidence>
<dbReference type="PANTHER" id="PTHR30055:SF234">
    <property type="entry name" value="HTH-TYPE TRANSCRIPTIONAL REGULATOR BETI"/>
    <property type="match status" value="1"/>
</dbReference>
<proteinExistence type="predicted"/>
<organism evidence="6 7">
    <name type="scientific">Ornithinimicrobium ciconiae</name>
    <dbReference type="NCBI Taxonomy" id="2594265"/>
    <lineage>
        <taxon>Bacteria</taxon>
        <taxon>Bacillati</taxon>
        <taxon>Actinomycetota</taxon>
        <taxon>Actinomycetes</taxon>
        <taxon>Micrococcales</taxon>
        <taxon>Ornithinimicrobiaceae</taxon>
        <taxon>Ornithinimicrobium</taxon>
    </lineage>
</organism>
<dbReference type="InterPro" id="IPR049397">
    <property type="entry name" value="EthR_C"/>
</dbReference>
<dbReference type="Proteomes" id="UP000315395">
    <property type="component" value="Chromosome"/>
</dbReference>
<dbReference type="Gene3D" id="1.10.10.60">
    <property type="entry name" value="Homeodomain-like"/>
    <property type="match status" value="1"/>
</dbReference>
<dbReference type="SUPFAM" id="SSF48498">
    <property type="entry name" value="Tetracyclin repressor-like, C-terminal domain"/>
    <property type="match status" value="1"/>
</dbReference>
<dbReference type="PROSITE" id="PS50977">
    <property type="entry name" value="HTH_TETR_2"/>
    <property type="match status" value="1"/>
</dbReference>
<dbReference type="EMBL" id="CP041616">
    <property type="protein sequence ID" value="QDO88001.1"/>
    <property type="molecule type" value="Genomic_DNA"/>
</dbReference>
<keyword evidence="1" id="KW-0805">Transcription regulation</keyword>
<keyword evidence="7" id="KW-1185">Reference proteome</keyword>
<feature type="DNA-binding region" description="H-T-H motif" evidence="4">
    <location>
        <begin position="34"/>
        <end position="53"/>
    </location>
</feature>
<dbReference type="PANTHER" id="PTHR30055">
    <property type="entry name" value="HTH-TYPE TRANSCRIPTIONAL REGULATOR RUTR"/>
    <property type="match status" value="1"/>
</dbReference>
<evidence type="ECO:0000313" key="7">
    <source>
        <dbReference type="Proteomes" id="UP000315395"/>
    </source>
</evidence>
<dbReference type="GO" id="GO:0003700">
    <property type="term" value="F:DNA-binding transcription factor activity"/>
    <property type="evidence" value="ECO:0007669"/>
    <property type="project" value="TreeGrafter"/>
</dbReference>
<dbReference type="InterPro" id="IPR001647">
    <property type="entry name" value="HTH_TetR"/>
</dbReference>
<dbReference type="Pfam" id="PF21313">
    <property type="entry name" value="EthR_C"/>
    <property type="match status" value="1"/>
</dbReference>
<dbReference type="AlphaFoldDB" id="A0A516G8Z2"/>
<evidence type="ECO:0000256" key="3">
    <source>
        <dbReference type="ARBA" id="ARBA00023163"/>
    </source>
</evidence>
<dbReference type="OrthoDB" id="4746440at2"/>
<dbReference type="InterPro" id="IPR009057">
    <property type="entry name" value="Homeodomain-like_sf"/>
</dbReference>
<evidence type="ECO:0000256" key="1">
    <source>
        <dbReference type="ARBA" id="ARBA00023015"/>
    </source>
</evidence>
<dbReference type="SUPFAM" id="SSF46689">
    <property type="entry name" value="Homeodomain-like"/>
    <property type="match status" value="1"/>
</dbReference>
<dbReference type="RefSeq" id="WP_143782676.1">
    <property type="nucleotide sequence ID" value="NZ_CP041616.1"/>
</dbReference>
<feature type="domain" description="HTH tetR-type" evidence="5">
    <location>
        <begin position="11"/>
        <end position="71"/>
    </location>
</feature>
<dbReference type="KEGG" id="orz:FNH13_06285"/>
<keyword evidence="2 4" id="KW-0238">DNA-binding</keyword>
<dbReference type="InterPro" id="IPR050109">
    <property type="entry name" value="HTH-type_TetR-like_transc_reg"/>
</dbReference>
<dbReference type="GO" id="GO:0000976">
    <property type="term" value="F:transcription cis-regulatory region binding"/>
    <property type="evidence" value="ECO:0007669"/>
    <property type="project" value="TreeGrafter"/>
</dbReference>